<dbReference type="Pfam" id="PF13191">
    <property type="entry name" value="AAA_16"/>
    <property type="match status" value="1"/>
</dbReference>
<evidence type="ECO:0000313" key="3">
    <source>
        <dbReference type="Proteomes" id="UP000186785"/>
    </source>
</evidence>
<dbReference type="Proteomes" id="UP000186785">
    <property type="component" value="Unassembled WGS sequence"/>
</dbReference>
<feature type="domain" description="Orc1-like AAA ATPase" evidence="1">
    <location>
        <begin position="16"/>
        <end position="189"/>
    </location>
</feature>
<keyword evidence="3" id="KW-1185">Reference proteome</keyword>
<evidence type="ECO:0000259" key="1">
    <source>
        <dbReference type="Pfam" id="PF13191"/>
    </source>
</evidence>
<reference evidence="2 3" key="1">
    <citation type="submission" date="2016-11" db="EMBL/GenBank/DDBJ databases">
        <title>Actinomyces gypaetusis sp. nov. isolated from the vulture Gypaetus barbatus in Qinghai Tibet Plateau China.</title>
        <authorList>
            <person name="Meng X."/>
        </authorList>
    </citation>
    <scope>NUCLEOTIDE SEQUENCE [LARGE SCALE GENOMIC DNA]</scope>
    <source>
        <strain evidence="2 3">VUL4_2</strain>
    </source>
</reference>
<name>A0A1Q5PQ61_9ACTO</name>
<protein>
    <recommendedName>
        <fullName evidence="1">Orc1-like AAA ATPase domain-containing protein</fullName>
    </recommendedName>
</protein>
<dbReference type="InterPro" id="IPR041664">
    <property type="entry name" value="AAA_16"/>
</dbReference>
<dbReference type="InterPro" id="IPR027417">
    <property type="entry name" value="P-loop_NTPase"/>
</dbReference>
<accession>A0A1Q5PQ61</accession>
<dbReference type="PANTHER" id="PTHR34301:SF8">
    <property type="entry name" value="ATPASE DOMAIN-CONTAINING PROTEIN"/>
    <property type="match status" value="1"/>
</dbReference>
<dbReference type="OrthoDB" id="2020141at2"/>
<dbReference type="PANTHER" id="PTHR34301">
    <property type="entry name" value="DNA-BINDING PROTEIN-RELATED"/>
    <property type="match status" value="1"/>
</dbReference>
<dbReference type="EMBL" id="MQSV01000001">
    <property type="protein sequence ID" value="OKL49656.1"/>
    <property type="molecule type" value="Genomic_DNA"/>
</dbReference>
<dbReference type="Gene3D" id="3.40.50.300">
    <property type="entry name" value="P-loop containing nucleotide triphosphate hydrolases"/>
    <property type="match status" value="1"/>
</dbReference>
<evidence type="ECO:0000313" key="2">
    <source>
        <dbReference type="EMBL" id="OKL49656.1"/>
    </source>
</evidence>
<comment type="caution">
    <text evidence="2">The sequence shown here is derived from an EMBL/GenBank/DDBJ whole genome shotgun (WGS) entry which is preliminary data.</text>
</comment>
<dbReference type="AlphaFoldDB" id="A0A1Q5PQ61"/>
<proteinExistence type="predicted"/>
<dbReference type="RefSeq" id="WP_073708548.1">
    <property type="nucleotide sequence ID" value="NZ_MQSV01000001.1"/>
</dbReference>
<gene>
    <name evidence="2" type="ORF">BSR29_01490</name>
</gene>
<organism evidence="2 3">
    <name type="scientific">Boudabousia liubingyangii</name>
    <dbReference type="NCBI Taxonomy" id="1921764"/>
    <lineage>
        <taxon>Bacteria</taxon>
        <taxon>Bacillati</taxon>
        <taxon>Actinomycetota</taxon>
        <taxon>Actinomycetes</taxon>
        <taxon>Actinomycetales</taxon>
        <taxon>Actinomycetaceae</taxon>
        <taxon>Boudabousia</taxon>
    </lineage>
</organism>
<dbReference type="SUPFAM" id="SSF52540">
    <property type="entry name" value="P-loop containing nucleoside triphosphate hydrolases"/>
    <property type="match status" value="1"/>
</dbReference>
<sequence>MRNPFSPTPGKTPPLLVGRDQIIADFNDSLEEGPGAPGRFSLLVGARGVGKTVMLNVLEDEAKKESWYVYSETASKGFVNRLVRVIKQTIDKHVEREGEKILESLDLNFMGVGAGFKFAHSAEAENLTLRESLTILTDLQNLLDQRIGQEPIGILITLDELHQGNREEVIEFATTMQHMTREDRNVAVVMAGIPSAVNPLLADDNGSNPITFLRRAERYDLGKIPDAQVADGLNLPVNENGKQWDDEALQMAVQACDGYAFTIQLVGYHCFKNAQSSLIDVETTSEGIEKALKRLGSLVFSAALKDCSDVDRTFLVAMSLDDDSTAVSDIALRLNESAQYVNQYRQRLIEQGLIEPDGRGRLRFSNRALRDYLKEHYANEVFKMAVTAKGKP</sequence>